<comment type="caution">
    <text evidence="7">The sequence shown here is derived from an EMBL/GenBank/DDBJ whole genome shotgun (WGS) entry which is preliminary data.</text>
</comment>
<evidence type="ECO:0000256" key="3">
    <source>
        <dbReference type="ARBA" id="ARBA00022833"/>
    </source>
</evidence>
<dbReference type="SUPFAM" id="SSF57850">
    <property type="entry name" value="RING/U-box"/>
    <property type="match status" value="1"/>
</dbReference>
<feature type="coiled-coil region" evidence="5">
    <location>
        <begin position="26"/>
        <end position="53"/>
    </location>
</feature>
<keyword evidence="2 4" id="KW-0863">Zinc-finger</keyword>
<organism evidence="7 8">
    <name type="scientific">Pristionchus entomophagus</name>
    <dbReference type="NCBI Taxonomy" id="358040"/>
    <lineage>
        <taxon>Eukaryota</taxon>
        <taxon>Metazoa</taxon>
        <taxon>Ecdysozoa</taxon>
        <taxon>Nematoda</taxon>
        <taxon>Chromadorea</taxon>
        <taxon>Rhabditida</taxon>
        <taxon>Rhabditina</taxon>
        <taxon>Diplogasteromorpha</taxon>
        <taxon>Diplogasteroidea</taxon>
        <taxon>Neodiplogasteridae</taxon>
        <taxon>Pristionchus</taxon>
    </lineage>
</organism>
<evidence type="ECO:0000256" key="2">
    <source>
        <dbReference type="ARBA" id="ARBA00022771"/>
    </source>
</evidence>
<protein>
    <recommendedName>
        <fullName evidence="6">RING-type domain-containing protein</fullName>
    </recommendedName>
</protein>
<dbReference type="EMBL" id="BTSX01000002">
    <property type="protein sequence ID" value="GMS86310.1"/>
    <property type="molecule type" value="Genomic_DNA"/>
</dbReference>
<accession>A0AAV5T1U7</accession>
<sequence length="134" mass="15361">ISGYLIDDPELLKNEIKAAVLRYADAMDARANREGKAERIKELREENDRENDLPARLYSRSCEICIVDQPVARVVLVACGHTLCMACALQIEKHGRVNCPFCRKLSAFVKLREEVVEEKETKKNEKKEVEKNKD</sequence>
<dbReference type="InterPro" id="IPR001841">
    <property type="entry name" value="Znf_RING"/>
</dbReference>
<dbReference type="Proteomes" id="UP001432027">
    <property type="component" value="Unassembled WGS sequence"/>
</dbReference>
<dbReference type="PANTHER" id="PTHR16450">
    <property type="entry name" value="RING FINGER PROTEIN 186"/>
    <property type="match status" value="1"/>
</dbReference>
<keyword evidence="3" id="KW-0862">Zinc</keyword>
<dbReference type="AlphaFoldDB" id="A0AAV5T1U7"/>
<dbReference type="Gene3D" id="3.30.40.10">
    <property type="entry name" value="Zinc/RING finger domain, C3HC4 (zinc finger)"/>
    <property type="match status" value="1"/>
</dbReference>
<keyword evidence="5" id="KW-0175">Coiled coil</keyword>
<evidence type="ECO:0000313" key="7">
    <source>
        <dbReference type="EMBL" id="GMS86310.1"/>
    </source>
</evidence>
<keyword evidence="8" id="KW-1185">Reference proteome</keyword>
<evidence type="ECO:0000313" key="8">
    <source>
        <dbReference type="Proteomes" id="UP001432027"/>
    </source>
</evidence>
<keyword evidence="1" id="KW-0479">Metal-binding</keyword>
<dbReference type="PROSITE" id="PS00518">
    <property type="entry name" value="ZF_RING_1"/>
    <property type="match status" value="1"/>
</dbReference>
<proteinExistence type="predicted"/>
<dbReference type="CDD" id="cd16449">
    <property type="entry name" value="RING-HC"/>
    <property type="match status" value="1"/>
</dbReference>
<dbReference type="GO" id="GO:0008270">
    <property type="term" value="F:zinc ion binding"/>
    <property type="evidence" value="ECO:0007669"/>
    <property type="project" value="UniProtKB-KW"/>
</dbReference>
<reference evidence="7" key="1">
    <citation type="submission" date="2023-10" db="EMBL/GenBank/DDBJ databases">
        <title>Genome assembly of Pristionchus species.</title>
        <authorList>
            <person name="Yoshida K."/>
            <person name="Sommer R.J."/>
        </authorList>
    </citation>
    <scope>NUCLEOTIDE SEQUENCE</scope>
    <source>
        <strain evidence="7">RS0144</strain>
    </source>
</reference>
<dbReference type="InterPro" id="IPR013083">
    <property type="entry name" value="Znf_RING/FYVE/PHD"/>
</dbReference>
<feature type="non-terminal residue" evidence="7">
    <location>
        <position position="134"/>
    </location>
</feature>
<gene>
    <name evidence="7" type="ORF">PENTCL1PPCAC_8485</name>
</gene>
<feature type="non-terminal residue" evidence="7">
    <location>
        <position position="1"/>
    </location>
</feature>
<name>A0AAV5T1U7_9BILA</name>
<dbReference type="InterPro" id="IPR017907">
    <property type="entry name" value="Znf_RING_CS"/>
</dbReference>
<evidence type="ECO:0000256" key="4">
    <source>
        <dbReference type="PROSITE-ProRule" id="PRU00175"/>
    </source>
</evidence>
<dbReference type="Pfam" id="PF13920">
    <property type="entry name" value="zf-C3HC4_3"/>
    <property type="match status" value="1"/>
</dbReference>
<evidence type="ECO:0000259" key="6">
    <source>
        <dbReference type="PROSITE" id="PS50089"/>
    </source>
</evidence>
<evidence type="ECO:0000256" key="5">
    <source>
        <dbReference type="SAM" id="Coils"/>
    </source>
</evidence>
<dbReference type="PANTHER" id="PTHR16450:SF1">
    <property type="entry name" value="PROTEIN CBG12045"/>
    <property type="match status" value="1"/>
</dbReference>
<evidence type="ECO:0000256" key="1">
    <source>
        <dbReference type="ARBA" id="ARBA00022723"/>
    </source>
</evidence>
<feature type="domain" description="RING-type" evidence="6">
    <location>
        <begin position="62"/>
        <end position="103"/>
    </location>
</feature>
<dbReference type="PROSITE" id="PS50089">
    <property type="entry name" value="ZF_RING_2"/>
    <property type="match status" value="1"/>
</dbReference>